<dbReference type="Proteomes" id="UP000215086">
    <property type="component" value="Chromosome"/>
</dbReference>
<accession>A0A286RBR4</accession>
<organism evidence="1 2">
    <name type="scientific">Thermogutta terrifontis</name>
    <dbReference type="NCBI Taxonomy" id="1331910"/>
    <lineage>
        <taxon>Bacteria</taxon>
        <taxon>Pseudomonadati</taxon>
        <taxon>Planctomycetota</taxon>
        <taxon>Planctomycetia</taxon>
        <taxon>Pirellulales</taxon>
        <taxon>Thermoguttaceae</taxon>
        <taxon>Thermogutta</taxon>
    </lineage>
</organism>
<sequence length="118" mass="12678">MGVVTYKGQPVEGANVMFSPTTQGQGVAAMAVTDAAGKFTLQTAQGKPGAVPGEYVVMITKTEMVPTGEKVPKPEGGMEDVMTTKHLLPEKYRFPSSTPLKVKIEEGKVNEFQFNLED</sequence>
<protein>
    <recommendedName>
        <fullName evidence="3">Carboxypeptidase regulatory-like domain-containing protein</fullName>
    </recommendedName>
</protein>
<dbReference type="InterPro" id="IPR008969">
    <property type="entry name" value="CarboxyPept-like_regulatory"/>
</dbReference>
<evidence type="ECO:0000313" key="2">
    <source>
        <dbReference type="Proteomes" id="UP000215086"/>
    </source>
</evidence>
<keyword evidence="2" id="KW-1185">Reference proteome</keyword>
<dbReference type="SUPFAM" id="SSF49464">
    <property type="entry name" value="Carboxypeptidase regulatory domain-like"/>
    <property type="match status" value="1"/>
</dbReference>
<evidence type="ECO:0000313" key="1">
    <source>
        <dbReference type="EMBL" id="ASV73401.1"/>
    </source>
</evidence>
<proteinExistence type="predicted"/>
<dbReference type="KEGG" id="ttf:THTE_0799"/>
<reference evidence="1 2" key="1">
    <citation type="journal article" name="Front. Microbiol.">
        <title>Sugar Metabolism of the First Thermophilic Planctomycete Thermogutta terrifontis: Comparative Genomic and Transcriptomic Approaches.</title>
        <authorList>
            <person name="Elcheninov A.G."/>
            <person name="Menzel P."/>
            <person name="Gudbergsdottir S.R."/>
            <person name="Slesarev A.I."/>
            <person name="Kadnikov V.V."/>
            <person name="Krogh A."/>
            <person name="Bonch-Osmolovskaya E.A."/>
            <person name="Peng X."/>
            <person name="Kublanov I.V."/>
        </authorList>
    </citation>
    <scope>NUCLEOTIDE SEQUENCE [LARGE SCALE GENOMIC DNA]</scope>
    <source>
        <strain evidence="1 2">R1</strain>
    </source>
</reference>
<dbReference type="AlphaFoldDB" id="A0A286RBR4"/>
<gene>
    <name evidence="1" type="ORF">THTE_0799</name>
</gene>
<dbReference type="EMBL" id="CP018477">
    <property type="protein sequence ID" value="ASV73401.1"/>
    <property type="molecule type" value="Genomic_DNA"/>
</dbReference>
<dbReference type="Gene3D" id="2.60.40.1120">
    <property type="entry name" value="Carboxypeptidase-like, regulatory domain"/>
    <property type="match status" value="1"/>
</dbReference>
<evidence type="ECO:0008006" key="3">
    <source>
        <dbReference type="Google" id="ProtNLM"/>
    </source>
</evidence>
<name>A0A286RBR4_9BACT</name>